<dbReference type="AlphaFoldDB" id="A0A1X6YDM8"/>
<dbReference type="Proteomes" id="UP000193963">
    <property type="component" value="Unassembled WGS sequence"/>
</dbReference>
<dbReference type="EMBL" id="FWFN01000001">
    <property type="protein sequence ID" value="SLN18186.1"/>
    <property type="molecule type" value="Genomic_DNA"/>
</dbReference>
<name>A0A1X6YDM8_9RHOB</name>
<reference evidence="2" key="1">
    <citation type="submission" date="2017-03" db="EMBL/GenBank/DDBJ databases">
        <authorList>
            <person name="Rodrigo-Torres L."/>
            <person name="Arahal R.D."/>
            <person name="Lucena T."/>
        </authorList>
    </citation>
    <scope>NUCLEOTIDE SEQUENCE [LARGE SCALE GENOMIC DNA]</scope>
    <source>
        <strain evidence="2">CECT 7751</strain>
    </source>
</reference>
<proteinExistence type="predicted"/>
<evidence type="ECO:0000313" key="1">
    <source>
        <dbReference type="EMBL" id="SLN18186.1"/>
    </source>
</evidence>
<sequence>MCAPAPLIMLPPRPLAPRWARNRALSWGLRLALCLGLASLGAGLTLAAGALPPAPGGAPGTVAACALDIGAPDAPADLLRPAAAP</sequence>
<keyword evidence="2" id="KW-1185">Reference proteome</keyword>
<accession>A0A1X6YDM8</accession>
<evidence type="ECO:0000313" key="2">
    <source>
        <dbReference type="Proteomes" id="UP000193963"/>
    </source>
</evidence>
<protein>
    <submittedName>
        <fullName evidence="1">Uncharacterized protein</fullName>
    </submittedName>
</protein>
<gene>
    <name evidence="1" type="ORF">PSM7751_00596</name>
</gene>
<organism evidence="1 2">
    <name type="scientific">Pseudooceanicola marinus</name>
    <dbReference type="NCBI Taxonomy" id="396013"/>
    <lineage>
        <taxon>Bacteria</taxon>
        <taxon>Pseudomonadati</taxon>
        <taxon>Pseudomonadota</taxon>
        <taxon>Alphaproteobacteria</taxon>
        <taxon>Rhodobacterales</taxon>
        <taxon>Paracoccaceae</taxon>
        <taxon>Pseudooceanicola</taxon>
    </lineage>
</organism>